<keyword evidence="2" id="KW-0813">Transport</keyword>
<accession>A0A3M7KW06</accession>
<comment type="caution">
    <text evidence="6">The sequence shown here is derived from an EMBL/GenBank/DDBJ whole genome shotgun (WGS) entry which is preliminary data.</text>
</comment>
<feature type="domain" description="Importin N-terminal" evidence="5">
    <location>
        <begin position="25"/>
        <end position="104"/>
    </location>
</feature>
<evidence type="ECO:0000256" key="4">
    <source>
        <dbReference type="SAM" id="Coils"/>
    </source>
</evidence>
<dbReference type="Pfam" id="PF03810">
    <property type="entry name" value="IBN_N"/>
    <property type="match status" value="1"/>
</dbReference>
<comment type="subcellular location">
    <subcellularLocation>
        <location evidence="1">Nucleus</location>
    </subcellularLocation>
</comment>
<dbReference type="Gene3D" id="1.25.10.10">
    <property type="entry name" value="Leucine-rich Repeat Variant"/>
    <property type="match status" value="2"/>
</dbReference>
<dbReference type="Proteomes" id="UP000279271">
    <property type="component" value="Unassembled WGS sequence"/>
</dbReference>
<evidence type="ECO:0000313" key="7">
    <source>
        <dbReference type="Proteomes" id="UP000279271"/>
    </source>
</evidence>
<dbReference type="EMBL" id="QOKY01000185">
    <property type="protein sequence ID" value="RMZ53940.1"/>
    <property type="molecule type" value="Genomic_DNA"/>
</dbReference>
<dbReference type="GO" id="GO:0031267">
    <property type="term" value="F:small GTPase binding"/>
    <property type="evidence" value="ECO:0007669"/>
    <property type="project" value="InterPro"/>
</dbReference>
<dbReference type="PROSITE" id="PS50166">
    <property type="entry name" value="IMPORTIN_B_NT"/>
    <property type="match status" value="1"/>
</dbReference>
<dbReference type="PANTHER" id="PTHR10997:SF70">
    <property type="entry name" value="IMPORTIN N-TERMINAL DOMAIN-CONTAINING PROTEIN"/>
    <property type="match status" value="1"/>
</dbReference>
<evidence type="ECO:0000256" key="2">
    <source>
        <dbReference type="ARBA" id="ARBA00022448"/>
    </source>
</evidence>
<evidence type="ECO:0000259" key="5">
    <source>
        <dbReference type="PROSITE" id="PS50166"/>
    </source>
</evidence>
<dbReference type="AlphaFoldDB" id="A0A3M7KW06"/>
<feature type="non-terminal residue" evidence="6">
    <location>
        <position position="1"/>
    </location>
</feature>
<protein>
    <recommendedName>
        <fullName evidence="5">Importin N-terminal domain-containing protein</fullName>
    </recommendedName>
</protein>
<dbReference type="GO" id="GO:0005635">
    <property type="term" value="C:nuclear envelope"/>
    <property type="evidence" value="ECO:0007669"/>
    <property type="project" value="TreeGrafter"/>
</dbReference>
<dbReference type="PANTHER" id="PTHR10997">
    <property type="entry name" value="IMPORTIN-7, 8, 11"/>
    <property type="match status" value="1"/>
</dbReference>
<organism evidence="6 7">
    <name type="scientific">Auxenochlorella protothecoides</name>
    <name type="common">Green microalga</name>
    <name type="synonym">Chlorella protothecoides</name>
    <dbReference type="NCBI Taxonomy" id="3075"/>
    <lineage>
        <taxon>Eukaryota</taxon>
        <taxon>Viridiplantae</taxon>
        <taxon>Chlorophyta</taxon>
        <taxon>core chlorophytes</taxon>
        <taxon>Trebouxiophyceae</taxon>
        <taxon>Chlorellales</taxon>
        <taxon>Chlorellaceae</taxon>
        <taxon>Auxenochlorella</taxon>
    </lineage>
</organism>
<name>A0A3M7KW06_AUXPR</name>
<dbReference type="SMART" id="SM00913">
    <property type="entry name" value="IBN_N"/>
    <property type="match status" value="1"/>
</dbReference>
<evidence type="ECO:0000256" key="1">
    <source>
        <dbReference type="ARBA" id="ARBA00004123"/>
    </source>
</evidence>
<keyword evidence="3" id="KW-0539">Nucleus</keyword>
<evidence type="ECO:0000256" key="3">
    <source>
        <dbReference type="ARBA" id="ARBA00023242"/>
    </source>
</evidence>
<dbReference type="InterPro" id="IPR011989">
    <property type="entry name" value="ARM-like"/>
</dbReference>
<proteinExistence type="predicted"/>
<feature type="coiled-coil region" evidence="4">
    <location>
        <begin position="667"/>
        <end position="694"/>
    </location>
</feature>
<dbReference type="InterPro" id="IPR001494">
    <property type="entry name" value="Importin-beta_N"/>
</dbReference>
<dbReference type="InterPro" id="IPR016024">
    <property type="entry name" value="ARM-type_fold"/>
</dbReference>
<sequence>PLSPDEVYSALTASLSADGTTRTQAQALLQEWEADSSPGFIGSLLNIVHEVNSVPEEARLMATVVAKNAVGSSWRKIMGTREWSRVPDAEKAYVRTTSTACLLSEPSSRVAVQLALLISNLARFDVPRPWDSLVGDLAASAGMDSPTSLESKLRSLRALKHCVRGLKGKRFAIDTPNILMSLSDNAVTALTSQIDTDRGQLAAQLKALLPSMQAGTKSRVLLTRFTARVLIQPMYRPDFINLHAQGFGVLTSAYDRSQRYLPSLTAAQEALDGLLAPGQCSALVQAVVTKYIALSSEELEEWQADAEGFARQVDVETSPDADTPRPCGVALLECMLERETESVSSALVEAAGQLQTAPLTRETLLLREATYRALGECFSHVRTKVDFPNWYETELRGILQPTPNAGLDAHILQARALWLVGVCGEELGHEPWDEAFGLCAAHISSPDLVVALMAVSACTAMVAQALEESAFLSQAPERHRMRERLFLDGFGDFDEGGAGVDEIQEALSAASLAQLVLQQVPRGATPPPSLRAPLEAAAALAGADFGGTVARLPARALGVLEAAMQVISAALWIDPRGTWALVMGAEAGEGGDSPRATRMLDRWVSMSLTVDMAELFLPPLAVTARARRHEAAVVAATLLCADAAPQLRDAARASRVIVLGLKAVKEAPAYRKDVESFKESLARAENEEDQLTLRRLSVATSHAIAEVDVAETVRAAAQKVAAWHGEEALLAALRAVDGAYPDQLRAVLQGGKESEMLAALEAMNLQKPDDPPPLD</sequence>
<dbReference type="GO" id="GO:0005829">
    <property type="term" value="C:cytosol"/>
    <property type="evidence" value="ECO:0007669"/>
    <property type="project" value="TreeGrafter"/>
</dbReference>
<dbReference type="SUPFAM" id="SSF48371">
    <property type="entry name" value="ARM repeat"/>
    <property type="match status" value="1"/>
</dbReference>
<gene>
    <name evidence="6" type="ORF">APUTEX25_004965</name>
</gene>
<keyword evidence="4" id="KW-0175">Coiled coil</keyword>
<reference evidence="7" key="1">
    <citation type="journal article" date="2018" name="Algal Res.">
        <title>Characterization of plant carbon substrate utilization by Auxenochlorella protothecoides.</title>
        <authorList>
            <person name="Vogler B.W."/>
            <person name="Starkenburg S.R."/>
            <person name="Sudasinghe N."/>
            <person name="Schambach J.Y."/>
            <person name="Rollin J.A."/>
            <person name="Pattathil S."/>
            <person name="Barry A.N."/>
        </authorList>
    </citation>
    <scope>NUCLEOTIDE SEQUENCE [LARGE SCALE GENOMIC DNA]</scope>
    <source>
        <strain evidence="7">UTEX 25</strain>
    </source>
</reference>
<evidence type="ECO:0000313" key="6">
    <source>
        <dbReference type="EMBL" id="RMZ53940.1"/>
    </source>
</evidence>
<dbReference type="GO" id="GO:0006606">
    <property type="term" value="P:protein import into nucleus"/>
    <property type="evidence" value="ECO:0007669"/>
    <property type="project" value="TreeGrafter"/>
</dbReference>